<dbReference type="EMBL" id="CATOUU010000248">
    <property type="protein sequence ID" value="CAI9922163.1"/>
    <property type="molecule type" value="Genomic_DNA"/>
</dbReference>
<evidence type="ECO:0000313" key="1">
    <source>
        <dbReference type="EMBL" id="CAI9922163.1"/>
    </source>
</evidence>
<reference evidence="3 5" key="2">
    <citation type="submission" date="2024-07" db="EMBL/GenBank/DDBJ databases">
        <authorList>
            <person name="Akdeniz Z."/>
        </authorList>
    </citation>
    <scope>NUCLEOTIDE SEQUENCE [LARGE SCALE GENOMIC DNA]</scope>
</reference>
<protein>
    <submittedName>
        <fullName evidence="3">Hypothetical_protein</fullName>
    </submittedName>
</protein>
<dbReference type="EMBL" id="CAXDID020000128">
    <property type="protein sequence ID" value="CAL6034311.1"/>
    <property type="molecule type" value="Genomic_DNA"/>
</dbReference>
<gene>
    <name evidence="3" type="ORF">HINF_LOCUS10924</name>
    <name evidence="4" type="ORF">HINF_LOCUS35388</name>
    <name evidence="2" type="ORF">HINF_LOCUS65728</name>
    <name evidence="1" type="ORF">HINF_LOCUS9808</name>
</gene>
<organism evidence="1">
    <name type="scientific">Hexamita inflata</name>
    <dbReference type="NCBI Taxonomy" id="28002"/>
    <lineage>
        <taxon>Eukaryota</taxon>
        <taxon>Metamonada</taxon>
        <taxon>Diplomonadida</taxon>
        <taxon>Hexamitidae</taxon>
        <taxon>Hexamitinae</taxon>
        <taxon>Hexamita</taxon>
    </lineage>
</organism>
<evidence type="ECO:0000313" key="3">
    <source>
        <dbReference type="EMBL" id="CAL5989577.1"/>
    </source>
</evidence>
<sequence length="137" mass="16250">MQAVKFIVERMQSPQICVILQQQTGRPVNVEDGDKTSRLTLYFENDFQSAFNIYKYYKQHLCVGDLPLLDVVLAVVPKEEMRRRIVKFVETAKHDELSKLKVKMNEAFKQDKEWFQTKMYHNEHIRVLSQSLTNKLK</sequence>
<name>A0AA86NMF5_9EUKA</name>
<reference evidence="1" key="1">
    <citation type="submission" date="2023-06" db="EMBL/GenBank/DDBJ databases">
        <authorList>
            <person name="Kurt Z."/>
        </authorList>
    </citation>
    <scope>NUCLEOTIDE SEQUENCE</scope>
</reference>
<proteinExistence type="predicted"/>
<keyword evidence="5" id="KW-1185">Reference proteome</keyword>
<dbReference type="AlphaFoldDB" id="A0AA86NMF5"/>
<comment type="caution">
    <text evidence="1">The sequence shown here is derived from an EMBL/GenBank/DDBJ whole genome shotgun (WGS) entry which is preliminary data.</text>
</comment>
<evidence type="ECO:0000313" key="2">
    <source>
        <dbReference type="EMBL" id="CAI9978083.1"/>
    </source>
</evidence>
<dbReference type="EMBL" id="CAXDID020000024">
    <property type="protein sequence ID" value="CAL5989577.1"/>
    <property type="molecule type" value="Genomic_DNA"/>
</dbReference>
<evidence type="ECO:0000313" key="5">
    <source>
        <dbReference type="Proteomes" id="UP001642409"/>
    </source>
</evidence>
<dbReference type="EMBL" id="CATOUU010001183">
    <property type="protein sequence ID" value="CAI9978083.1"/>
    <property type="molecule type" value="Genomic_DNA"/>
</dbReference>
<evidence type="ECO:0000313" key="4">
    <source>
        <dbReference type="EMBL" id="CAL6034311.1"/>
    </source>
</evidence>
<dbReference type="Proteomes" id="UP001642409">
    <property type="component" value="Unassembled WGS sequence"/>
</dbReference>
<accession>A0AA86NMF5</accession>